<dbReference type="AlphaFoldDB" id="A0A2P6NP19"/>
<name>A0A2P6NP19_9EUKA</name>
<dbReference type="Proteomes" id="UP000241769">
    <property type="component" value="Unassembled WGS sequence"/>
</dbReference>
<sequence length="152" mass="17025">MSVGKGFRGNYRACERTTGRFTRGSFHLLFSLRFARGLLLTELLSRHKLRREQEMRTGYISCFSQQISMRLPMDLDGTSCESITTYLMVSSTWHTMASGLLVPENANKKELTAVGEFSRPLSLSVESTQSITGGMLISAQPRAVFEEALFIS</sequence>
<gene>
    <name evidence="1" type="ORF">PROFUN_06537</name>
</gene>
<proteinExistence type="predicted"/>
<dbReference type="EMBL" id="MDYQ01000041">
    <property type="protein sequence ID" value="PRP85703.1"/>
    <property type="molecule type" value="Genomic_DNA"/>
</dbReference>
<dbReference type="InParanoid" id="A0A2P6NP19"/>
<accession>A0A2P6NP19</accession>
<protein>
    <submittedName>
        <fullName evidence="1">Uncharacterized protein</fullName>
    </submittedName>
</protein>
<evidence type="ECO:0000313" key="1">
    <source>
        <dbReference type="EMBL" id="PRP85703.1"/>
    </source>
</evidence>
<comment type="caution">
    <text evidence="1">The sequence shown here is derived from an EMBL/GenBank/DDBJ whole genome shotgun (WGS) entry which is preliminary data.</text>
</comment>
<evidence type="ECO:0000313" key="2">
    <source>
        <dbReference type="Proteomes" id="UP000241769"/>
    </source>
</evidence>
<organism evidence="1 2">
    <name type="scientific">Planoprotostelium fungivorum</name>
    <dbReference type="NCBI Taxonomy" id="1890364"/>
    <lineage>
        <taxon>Eukaryota</taxon>
        <taxon>Amoebozoa</taxon>
        <taxon>Evosea</taxon>
        <taxon>Variosea</taxon>
        <taxon>Cavosteliida</taxon>
        <taxon>Cavosteliaceae</taxon>
        <taxon>Planoprotostelium</taxon>
    </lineage>
</organism>
<keyword evidence="2" id="KW-1185">Reference proteome</keyword>
<reference evidence="1 2" key="1">
    <citation type="journal article" date="2018" name="Genome Biol. Evol.">
        <title>Multiple Roots of Fruiting Body Formation in Amoebozoa.</title>
        <authorList>
            <person name="Hillmann F."/>
            <person name="Forbes G."/>
            <person name="Novohradska S."/>
            <person name="Ferling I."/>
            <person name="Riege K."/>
            <person name="Groth M."/>
            <person name="Westermann M."/>
            <person name="Marz M."/>
            <person name="Spaller T."/>
            <person name="Winckler T."/>
            <person name="Schaap P."/>
            <person name="Glockner G."/>
        </authorList>
    </citation>
    <scope>NUCLEOTIDE SEQUENCE [LARGE SCALE GENOMIC DNA]</scope>
    <source>
        <strain evidence="1 2">Jena</strain>
    </source>
</reference>